<feature type="region of interest" description="Disordered" evidence="10">
    <location>
        <begin position="427"/>
        <end position="448"/>
    </location>
</feature>
<evidence type="ECO:0000256" key="8">
    <source>
        <dbReference type="ARBA" id="ARBA00023136"/>
    </source>
</evidence>
<evidence type="ECO:0000256" key="7">
    <source>
        <dbReference type="ARBA" id="ARBA00022989"/>
    </source>
</evidence>
<feature type="transmembrane region" description="Helical" evidence="11">
    <location>
        <begin position="1240"/>
        <end position="1264"/>
    </location>
</feature>
<dbReference type="Proteomes" id="UP000053831">
    <property type="component" value="Unassembled WGS sequence"/>
</dbReference>
<dbReference type="OrthoDB" id="6500128at2759"/>
<reference evidence="15 16" key="1">
    <citation type="submission" date="2015-07" db="EMBL/GenBank/DDBJ databases">
        <title>The genome of the fungus Escovopsis weberi, a specialized disease agent of ant agriculture.</title>
        <authorList>
            <person name="de Man T.J."/>
            <person name="Stajich J.E."/>
            <person name="Kubicek C.P."/>
            <person name="Chenthamara K."/>
            <person name="Atanasova L."/>
            <person name="Druzhinina I.S."/>
            <person name="Birnbaum S."/>
            <person name="Barribeau S.M."/>
            <person name="Teiling C."/>
            <person name="Suen G."/>
            <person name="Currie C."/>
            <person name="Gerardo N.M."/>
        </authorList>
    </citation>
    <scope>NUCLEOTIDE SEQUENCE [LARGE SCALE GENOMIC DNA]</scope>
</reference>
<dbReference type="PROSITE" id="PS50893">
    <property type="entry name" value="ABC_TRANSPORTER_2"/>
    <property type="match status" value="2"/>
</dbReference>
<feature type="transmembrane region" description="Helical" evidence="11">
    <location>
        <begin position="224"/>
        <end position="242"/>
    </location>
</feature>
<feature type="transmembrane region" description="Helical" evidence="11">
    <location>
        <begin position="194"/>
        <end position="212"/>
    </location>
</feature>
<feature type="domain" description="ABC transporter" evidence="13">
    <location>
        <begin position="1446"/>
        <end position="1720"/>
    </location>
</feature>
<dbReference type="InterPro" id="IPR017871">
    <property type="entry name" value="ABC_transporter-like_CS"/>
</dbReference>
<feature type="transmembrane region" description="Helical" evidence="11">
    <location>
        <begin position="1270"/>
        <end position="1289"/>
    </location>
</feature>
<dbReference type="STRING" id="150374.A0A0M8MUN9"/>
<dbReference type="SUPFAM" id="SSF52540">
    <property type="entry name" value="P-loop containing nucleoside triphosphate hydrolases"/>
    <property type="match status" value="2"/>
</dbReference>
<keyword evidence="8 11" id="KW-0472">Membrane</keyword>
<dbReference type="GO" id="GO:0016887">
    <property type="term" value="F:ATP hydrolysis activity"/>
    <property type="evidence" value="ECO:0007669"/>
    <property type="project" value="InterPro"/>
</dbReference>
<dbReference type="InterPro" id="IPR003593">
    <property type="entry name" value="AAA+_ATPase"/>
</dbReference>
<evidence type="ECO:0000256" key="6">
    <source>
        <dbReference type="ARBA" id="ARBA00022840"/>
    </source>
</evidence>
<evidence type="ECO:0000256" key="9">
    <source>
        <dbReference type="ARBA" id="ARBA00023180"/>
    </source>
</evidence>
<feature type="transmembrane region" description="Helical" evidence="11">
    <location>
        <begin position="555"/>
        <end position="573"/>
    </location>
</feature>
<feature type="transmembrane region" description="Helical" evidence="11">
    <location>
        <begin position="328"/>
        <end position="350"/>
    </location>
</feature>
<dbReference type="SUPFAM" id="SSF90123">
    <property type="entry name" value="ABC transporter transmembrane region"/>
    <property type="match status" value="2"/>
</dbReference>
<feature type="region of interest" description="Disordered" evidence="10">
    <location>
        <begin position="973"/>
        <end position="1007"/>
    </location>
</feature>
<evidence type="ECO:0000259" key="14">
    <source>
        <dbReference type="PROSITE" id="PS50929"/>
    </source>
</evidence>
<dbReference type="GO" id="GO:0140359">
    <property type="term" value="F:ABC-type transporter activity"/>
    <property type="evidence" value="ECO:0007669"/>
    <property type="project" value="InterPro"/>
</dbReference>
<evidence type="ECO:0000256" key="10">
    <source>
        <dbReference type="SAM" id="MobiDB-lite"/>
    </source>
</evidence>
<dbReference type="GO" id="GO:0000329">
    <property type="term" value="C:fungal-type vacuole membrane"/>
    <property type="evidence" value="ECO:0007669"/>
    <property type="project" value="TreeGrafter"/>
</dbReference>
<keyword evidence="16" id="KW-1185">Reference proteome</keyword>
<feature type="transmembrane region" description="Helical" evidence="11">
    <location>
        <begin position="362"/>
        <end position="381"/>
    </location>
</feature>
<keyword evidence="9" id="KW-0325">Glycoprotein</keyword>
<keyword evidence="3 11" id="KW-0812">Transmembrane</keyword>
<comment type="subcellular location">
    <subcellularLocation>
        <location evidence="1">Membrane</location>
        <topology evidence="1">Multi-pass membrane protein</topology>
    </subcellularLocation>
</comment>
<feature type="transmembrane region" description="Helical" evidence="11">
    <location>
        <begin position="158"/>
        <end position="179"/>
    </location>
</feature>
<keyword evidence="2" id="KW-0813">Transport</keyword>
<dbReference type="CDD" id="cd18604">
    <property type="entry name" value="ABC_6TM_VMR1_D2_like"/>
    <property type="match status" value="1"/>
</dbReference>
<comment type="caution">
    <text evidence="15">The sequence shown here is derived from an EMBL/GenBank/DDBJ whole genome shotgun (WGS) entry which is preliminary data.</text>
</comment>
<dbReference type="PROSITE" id="PS50929">
    <property type="entry name" value="ABC_TM1F"/>
    <property type="match status" value="2"/>
</dbReference>
<feature type="transmembrane region" description="Helical" evidence="11">
    <location>
        <begin position="132"/>
        <end position="151"/>
    </location>
</feature>
<keyword evidence="6" id="KW-0067">ATP-binding</keyword>
<evidence type="ECO:0000256" key="2">
    <source>
        <dbReference type="ARBA" id="ARBA00022448"/>
    </source>
</evidence>
<dbReference type="SMART" id="SM00382">
    <property type="entry name" value="AAA"/>
    <property type="match status" value="2"/>
</dbReference>
<feature type="transmembrane region" description="Helical" evidence="11">
    <location>
        <begin position="526"/>
        <end position="549"/>
    </location>
</feature>
<feature type="compositionally biased region" description="Polar residues" evidence="10">
    <location>
        <begin position="984"/>
        <end position="1003"/>
    </location>
</feature>
<dbReference type="Gene3D" id="1.20.1560.10">
    <property type="entry name" value="ABC transporter type 1, transmembrane domain"/>
    <property type="match status" value="2"/>
</dbReference>
<feature type="domain" description="ABC transmembrane type-1" evidence="14">
    <location>
        <begin position="1074"/>
        <end position="1406"/>
    </location>
</feature>
<dbReference type="PROSITE" id="PS00211">
    <property type="entry name" value="ABC_TRANSPORTER_1"/>
    <property type="match status" value="2"/>
</dbReference>
<dbReference type="Pfam" id="PF00664">
    <property type="entry name" value="ABC_membrane"/>
    <property type="match status" value="2"/>
</dbReference>
<dbReference type="InterPro" id="IPR027417">
    <property type="entry name" value="P-loop_NTPase"/>
</dbReference>
<accession>A0A0M8MUN9</accession>
<evidence type="ECO:0000256" key="11">
    <source>
        <dbReference type="SAM" id="Phobius"/>
    </source>
</evidence>
<feature type="compositionally biased region" description="Polar residues" evidence="10">
    <location>
        <begin position="479"/>
        <end position="495"/>
    </location>
</feature>
<evidence type="ECO:0000313" key="15">
    <source>
        <dbReference type="EMBL" id="KOS17147.1"/>
    </source>
</evidence>
<evidence type="ECO:0000313" key="16">
    <source>
        <dbReference type="Proteomes" id="UP000053831"/>
    </source>
</evidence>
<dbReference type="CDD" id="cd18596">
    <property type="entry name" value="ABC_6TM_VMR1_D1_like"/>
    <property type="match status" value="1"/>
</dbReference>
<keyword evidence="12" id="KW-0732">Signal</keyword>
<keyword evidence="4" id="KW-0677">Repeat</keyword>
<dbReference type="InterPro" id="IPR036640">
    <property type="entry name" value="ABC1_TM_sf"/>
</dbReference>
<evidence type="ECO:0000256" key="1">
    <source>
        <dbReference type="ARBA" id="ARBA00004141"/>
    </source>
</evidence>
<dbReference type="EMBL" id="LGSR01000028">
    <property type="protein sequence ID" value="KOS17147.1"/>
    <property type="molecule type" value="Genomic_DNA"/>
</dbReference>
<feature type="transmembrane region" description="Helical" evidence="11">
    <location>
        <begin position="1165"/>
        <end position="1185"/>
    </location>
</feature>
<sequence length="1746" mass="190298">MADRRPLTMLPARVLIALSVLRLASSNIARLLCSRDAKGYISVSADDHAPDHTALPPDQDPQQLLNGTDINGINGINAGDGVADHHHDDHDDDLEITGGGGRLALVKTTTRGSIVQADTPTGQHSADLVETLAVAGLVALSAVALVTRAFGPAAANPVAVAGLVVWVYSLILASLRLLLGSSKWRVSHLWNHSATIYGANWLFSLFLFRSAIIHPLSTLSQTIVLLQFALVTLLFAIVLTTRRGNKTVVLEWENGIEPSREPLASLFSIATFGWVDAIVWKGWKRPLEMADVWNLLPRDKATAVIAEYRHIKKTTSLALHLLKYFKGLLLVQAAAAVVAGCFTFAPTLLLKAILGYVENPDLAPVNVLWLLVIGLPVVDTVRSYHDNVALWIGRRICIRIRAIIVGDIYAKTLRRKAAAGKDKVLGGDQVKDSKDDAPPSAKEGGGLGDKLWRALGLKKKDGNGSDNAASSSAAPSLMTGGSTNNASGDDNNSNLNDEKLGGGDEQASFGAITTLMSVDSFKVADVTAYLHFLVASAPTQLVIAIGLLWQVMGLSAIPGILVMIILLPVNYMIARGFTVTSKRIMAATDKRVNITNEILQNIRIIKYFAWERRFSVLVDEKRRAELLALRSRFIIWAIAVAVWNSVPILITFFSFLCYTLIEGKPLYPSIAFTALSLFVLLRVPLDMLGDMFAHVQEAKVSIDRIEEFLMEEETEKYKQLGLDNVDENGVRHIGFDKATLVWGGKDAVATDGSSHAFRLIDLNVDFQIGKLNIVAGPTGSGKTSLLMGLLGEMTMVSGKVYCPGGRSREDVRPDPATGLANTIAYVAQAAWLVNANIRDNILFAAPFDEQRYNDVIVACALERDLEILDHGDQTLVGEKGITLSGGQKQRISLARALYSNSAHLLLDDCLSAVDSHTAQWIFANCIKGPLMNNRTCVLVTHNVQLCVPSSDYVVLLERGQVVAQGPSKDVIASGKLGEDIQRSRPASTSHSRLPSRGPSSVDGTETVVDGSTADATAAAAAGAEEDAIVGSKKAQKSKPPPADVMDESKAVGSVKWSVMLLYFRSMGPWWFWTVAIAVFGVQQITTVLTNFWIREWSNQYIQEKSANITFSSLTSSYGGMQAFPKGTWASIARLGDNAALQPEALALTMTMTTTGSSNNPYGVNVPYYLTGLALIGVIGTLIALLRDLWLFFGSLTASKLIHDRLIQSVTRAKFKFFDVTPLGQLMNRFSKDLQAIDQDIAATAIGVMGCALALVVTVITIAFITPGFLLAAFIIAALFYGVATFYLGASRDLKRLESVQRSPLFQQFGETLSGITTIRAYGDERRFIRDNLSKINTQSRPFIYLWACNRWLAFRADILGNLVAFSAGVFIILNLGKIDPGAAGISLTYALNFTENVLWLIRQYAMNEQNMNSMERVKEYLDVEQEAEPIVEGSRPPASWPDQGAVEFVDYSTRYRAELEPVLRGISLRISPREKVGIVGRTGAGKSSLTLAIFRALEADSGMITIDGLDISKIGLQDLRENITIVPQDPTLFMGTIRTNLDPFDQYTDEQIFEALRRVQLIGHDERPGAAATAEATMDAPIIQITSDADGEEALSASTRPEAVKANKNIFLDLLSPVTESGSNLSQGQRQLLCLARAMLKKPTVLVMDEATASIDYTTDSKIQETIRELTGTVITIAHRLQTIVDYDKVLVLDKGAVLEFAHPWELINRQDGTFRSMCEMSGDFDVLLEAAKRKWEQGRLVDVEQ</sequence>
<evidence type="ECO:0000259" key="13">
    <source>
        <dbReference type="PROSITE" id="PS50893"/>
    </source>
</evidence>
<feature type="compositionally biased region" description="Low complexity" evidence="10">
    <location>
        <begin position="464"/>
        <end position="474"/>
    </location>
</feature>
<dbReference type="CDD" id="cd03244">
    <property type="entry name" value="ABCC_MRP_domain2"/>
    <property type="match status" value="1"/>
</dbReference>
<name>A0A0M8MUN9_ESCWE</name>
<feature type="domain" description="ABC transporter" evidence="13">
    <location>
        <begin position="730"/>
        <end position="983"/>
    </location>
</feature>
<dbReference type="InterPro" id="IPR003439">
    <property type="entry name" value="ABC_transporter-like_ATP-bd"/>
</dbReference>
<evidence type="ECO:0000256" key="3">
    <source>
        <dbReference type="ARBA" id="ARBA00022692"/>
    </source>
</evidence>
<dbReference type="GO" id="GO:0005524">
    <property type="term" value="F:ATP binding"/>
    <property type="evidence" value="ECO:0007669"/>
    <property type="project" value="UniProtKB-KW"/>
</dbReference>
<proteinExistence type="predicted"/>
<organism evidence="15 16">
    <name type="scientific">Escovopsis weberi</name>
    <dbReference type="NCBI Taxonomy" id="150374"/>
    <lineage>
        <taxon>Eukaryota</taxon>
        <taxon>Fungi</taxon>
        <taxon>Dikarya</taxon>
        <taxon>Ascomycota</taxon>
        <taxon>Pezizomycotina</taxon>
        <taxon>Sordariomycetes</taxon>
        <taxon>Hypocreomycetidae</taxon>
        <taxon>Hypocreales</taxon>
        <taxon>Hypocreaceae</taxon>
        <taxon>Escovopsis</taxon>
    </lineage>
</organism>
<dbReference type="Pfam" id="PF00005">
    <property type="entry name" value="ABC_tran"/>
    <property type="match status" value="2"/>
</dbReference>
<feature type="chain" id="PRO_5005818695" evidence="12">
    <location>
        <begin position="27"/>
        <end position="1746"/>
    </location>
</feature>
<feature type="domain" description="ABC transmembrane type-1" evidence="14">
    <location>
        <begin position="510"/>
        <end position="697"/>
    </location>
</feature>
<dbReference type="PANTHER" id="PTHR24223:SF353">
    <property type="entry name" value="ABC TRANSPORTER ATP-BINDING PROTEIN_PERMEASE VMR1-RELATED"/>
    <property type="match status" value="1"/>
</dbReference>
<dbReference type="CDD" id="cd03250">
    <property type="entry name" value="ABCC_MRP_domain1"/>
    <property type="match status" value="1"/>
</dbReference>
<dbReference type="FunFam" id="3.40.50.300:FF:000825">
    <property type="entry name" value="ABC bile acid transporter"/>
    <property type="match status" value="1"/>
</dbReference>
<feature type="compositionally biased region" description="Basic and acidic residues" evidence="10">
    <location>
        <begin position="427"/>
        <end position="437"/>
    </location>
</feature>
<feature type="region of interest" description="Disordered" evidence="10">
    <location>
        <begin position="461"/>
        <end position="502"/>
    </location>
</feature>
<keyword evidence="5" id="KW-0547">Nucleotide-binding</keyword>
<gene>
    <name evidence="15" type="ORF">ESCO_005913</name>
</gene>
<dbReference type="PANTHER" id="PTHR24223">
    <property type="entry name" value="ATP-BINDING CASSETTE SUB-FAMILY C"/>
    <property type="match status" value="1"/>
</dbReference>
<evidence type="ECO:0000256" key="5">
    <source>
        <dbReference type="ARBA" id="ARBA00022741"/>
    </source>
</evidence>
<keyword evidence="7 11" id="KW-1133">Transmembrane helix</keyword>
<dbReference type="InterPro" id="IPR050173">
    <property type="entry name" value="ABC_transporter_C-like"/>
</dbReference>
<dbReference type="Gene3D" id="3.40.50.300">
    <property type="entry name" value="P-loop containing nucleotide triphosphate hydrolases"/>
    <property type="match status" value="2"/>
</dbReference>
<feature type="transmembrane region" description="Helical" evidence="11">
    <location>
        <begin position="633"/>
        <end position="661"/>
    </location>
</feature>
<evidence type="ECO:0000256" key="4">
    <source>
        <dbReference type="ARBA" id="ARBA00022737"/>
    </source>
</evidence>
<feature type="transmembrane region" description="Helical" evidence="11">
    <location>
        <begin position="1069"/>
        <end position="1093"/>
    </location>
</feature>
<protein>
    <submittedName>
        <fullName evidence="15">ATP-dependent bile acid permease</fullName>
    </submittedName>
</protein>
<evidence type="ECO:0000256" key="12">
    <source>
        <dbReference type="SAM" id="SignalP"/>
    </source>
</evidence>
<feature type="signal peptide" evidence="12">
    <location>
        <begin position="1"/>
        <end position="26"/>
    </location>
</feature>
<dbReference type="InterPro" id="IPR011527">
    <property type="entry name" value="ABC1_TM_dom"/>
</dbReference>